<protein>
    <submittedName>
        <fullName evidence="1">Uncharacterized protein</fullName>
    </submittedName>
</protein>
<gene>
    <name evidence="1" type="ORF">FQA47_010048</name>
</gene>
<organism evidence="1 2">
    <name type="scientific">Oryzias melastigma</name>
    <name type="common">Marine medaka</name>
    <dbReference type="NCBI Taxonomy" id="30732"/>
    <lineage>
        <taxon>Eukaryota</taxon>
        <taxon>Metazoa</taxon>
        <taxon>Chordata</taxon>
        <taxon>Craniata</taxon>
        <taxon>Vertebrata</taxon>
        <taxon>Euteleostomi</taxon>
        <taxon>Actinopterygii</taxon>
        <taxon>Neopterygii</taxon>
        <taxon>Teleostei</taxon>
        <taxon>Neoteleostei</taxon>
        <taxon>Acanthomorphata</taxon>
        <taxon>Ovalentaria</taxon>
        <taxon>Atherinomorphae</taxon>
        <taxon>Beloniformes</taxon>
        <taxon>Adrianichthyidae</taxon>
        <taxon>Oryziinae</taxon>
        <taxon>Oryzias</taxon>
    </lineage>
</organism>
<dbReference type="AlphaFoldDB" id="A0A834FHT3"/>
<name>A0A834FHT3_ORYME</name>
<comment type="caution">
    <text evidence="1">The sequence shown here is derived from an EMBL/GenBank/DDBJ whole genome shotgun (WGS) entry which is preliminary data.</text>
</comment>
<sequence length="159" mass="18022">MSRRKTSRKLKQGWEISFATVASPLSKRHKVVPRLVLSEPVHHIQRPGAFPVRRVSVRLWAEGFDTAIQALLLPWRWMPYKASGVKEHRVGCSHMQTNTHTHARRKNAGQPDWLPVSPLTPGPAWEHGGVNLNSAVRQRGRSKRRGGCITLTRMFSTPL</sequence>
<dbReference type="Proteomes" id="UP000646548">
    <property type="component" value="Unassembled WGS sequence"/>
</dbReference>
<dbReference type="EMBL" id="WKFB01000135">
    <property type="protein sequence ID" value="KAF6734325.1"/>
    <property type="molecule type" value="Genomic_DNA"/>
</dbReference>
<evidence type="ECO:0000313" key="1">
    <source>
        <dbReference type="EMBL" id="KAF6734325.1"/>
    </source>
</evidence>
<reference evidence="1" key="1">
    <citation type="journal article" name="BMC Genomics">
        <title>Long-read sequencing and de novo genome assembly of marine medaka (Oryzias melastigma).</title>
        <authorList>
            <person name="Liang P."/>
            <person name="Saqib H.S.A."/>
            <person name="Ni X."/>
            <person name="Shen Y."/>
        </authorList>
    </citation>
    <scope>NUCLEOTIDE SEQUENCE</scope>
    <source>
        <tissue evidence="1">Muscle</tissue>
    </source>
</reference>
<accession>A0A834FHT3</accession>
<evidence type="ECO:0000313" key="2">
    <source>
        <dbReference type="Proteomes" id="UP000646548"/>
    </source>
</evidence>
<proteinExistence type="predicted"/>